<evidence type="ECO:0000259" key="4">
    <source>
        <dbReference type="PROSITE" id="PS01124"/>
    </source>
</evidence>
<proteinExistence type="predicted"/>
<protein>
    <submittedName>
        <fullName evidence="5">Helix-turn-helix domain-containing protein</fullName>
    </submittedName>
</protein>
<dbReference type="InterPro" id="IPR011051">
    <property type="entry name" value="RmlC_Cupin_sf"/>
</dbReference>
<dbReference type="PANTHER" id="PTHR11019:SF199">
    <property type="entry name" value="HTH-TYPE TRANSCRIPTIONAL REGULATOR NIMR"/>
    <property type="match status" value="1"/>
</dbReference>
<dbReference type="EMBL" id="JBHSBH010000007">
    <property type="protein sequence ID" value="MFC3996145.1"/>
    <property type="molecule type" value="Genomic_DNA"/>
</dbReference>
<dbReference type="PANTHER" id="PTHR11019">
    <property type="entry name" value="HTH-TYPE TRANSCRIPTIONAL REGULATOR NIMR"/>
    <property type="match status" value="1"/>
</dbReference>
<dbReference type="Pfam" id="PF02311">
    <property type="entry name" value="AraC_binding"/>
    <property type="match status" value="1"/>
</dbReference>
<dbReference type="PROSITE" id="PS00041">
    <property type="entry name" value="HTH_ARAC_FAMILY_1"/>
    <property type="match status" value="1"/>
</dbReference>
<gene>
    <name evidence="5" type="ORF">ACFOVU_09485</name>
</gene>
<name>A0ABV8FJ48_9ACTN</name>
<keyword evidence="1" id="KW-0805">Transcription regulation</keyword>
<dbReference type="RefSeq" id="WP_378532811.1">
    <property type="nucleotide sequence ID" value="NZ_JBHSBH010000007.1"/>
</dbReference>
<accession>A0ABV8FJ48</accession>
<dbReference type="Gene3D" id="1.10.10.60">
    <property type="entry name" value="Homeodomain-like"/>
    <property type="match status" value="1"/>
</dbReference>
<evidence type="ECO:0000256" key="1">
    <source>
        <dbReference type="ARBA" id="ARBA00023015"/>
    </source>
</evidence>
<dbReference type="InterPro" id="IPR009057">
    <property type="entry name" value="Homeodomain-like_sf"/>
</dbReference>
<dbReference type="InterPro" id="IPR018062">
    <property type="entry name" value="HTH_AraC-typ_CS"/>
</dbReference>
<dbReference type="Proteomes" id="UP001595847">
    <property type="component" value="Unassembled WGS sequence"/>
</dbReference>
<feature type="domain" description="HTH araC/xylS-type" evidence="4">
    <location>
        <begin position="177"/>
        <end position="274"/>
    </location>
</feature>
<dbReference type="InterPro" id="IPR003313">
    <property type="entry name" value="AraC-bd"/>
</dbReference>
<keyword evidence="6" id="KW-1185">Reference proteome</keyword>
<sequence>MRPDFGAGSRAAGPGRRGAAVRRRLPLYAAGEIDVAYVVRGTDEAVDRDTWWEEHSHPTHELLWNRRGASSATVGARVWTITPLVGLWVPAGTPHAGWAPAGTVHHAVQFRARSVPSISGAPVAVDVTPLLRLLLDRLTAEDLDPGARARTEAVVLDLLAPSRNELLLRVPRSPLLAPIVAAVGADPAEATTLAGWAARLGVSTRTITRAFQAETGLGFSRWLATARAQRAVELLAQGGQIADVAELVGYHSASAFGTAFRRVTGVNPAAFRSR</sequence>
<dbReference type="SUPFAM" id="SSF46689">
    <property type="entry name" value="Homeodomain-like"/>
    <property type="match status" value="1"/>
</dbReference>
<organism evidence="5 6">
    <name type="scientific">Nocardiopsis sediminis</name>
    <dbReference type="NCBI Taxonomy" id="1778267"/>
    <lineage>
        <taxon>Bacteria</taxon>
        <taxon>Bacillati</taxon>
        <taxon>Actinomycetota</taxon>
        <taxon>Actinomycetes</taxon>
        <taxon>Streptosporangiales</taxon>
        <taxon>Nocardiopsidaceae</taxon>
        <taxon>Nocardiopsis</taxon>
    </lineage>
</organism>
<keyword evidence="3" id="KW-0804">Transcription</keyword>
<dbReference type="InterPro" id="IPR018060">
    <property type="entry name" value="HTH_AraC"/>
</dbReference>
<evidence type="ECO:0000313" key="6">
    <source>
        <dbReference type="Proteomes" id="UP001595847"/>
    </source>
</evidence>
<reference evidence="6" key="1">
    <citation type="journal article" date="2019" name="Int. J. Syst. Evol. Microbiol.">
        <title>The Global Catalogue of Microorganisms (GCM) 10K type strain sequencing project: providing services to taxonomists for standard genome sequencing and annotation.</title>
        <authorList>
            <consortium name="The Broad Institute Genomics Platform"/>
            <consortium name="The Broad Institute Genome Sequencing Center for Infectious Disease"/>
            <person name="Wu L."/>
            <person name="Ma J."/>
        </authorList>
    </citation>
    <scope>NUCLEOTIDE SEQUENCE [LARGE SCALE GENOMIC DNA]</scope>
    <source>
        <strain evidence="6">TBRC 1826</strain>
    </source>
</reference>
<evidence type="ECO:0000256" key="3">
    <source>
        <dbReference type="ARBA" id="ARBA00023163"/>
    </source>
</evidence>
<dbReference type="InterPro" id="IPR020449">
    <property type="entry name" value="Tscrpt_reg_AraC-type_HTH"/>
</dbReference>
<dbReference type="PRINTS" id="PR00032">
    <property type="entry name" value="HTHARAC"/>
</dbReference>
<keyword evidence="2" id="KW-0238">DNA-binding</keyword>
<dbReference type="SMART" id="SM00342">
    <property type="entry name" value="HTH_ARAC"/>
    <property type="match status" value="1"/>
</dbReference>
<evidence type="ECO:0000256" key="2">
    <source>
        <dbReference type="ARBA" id="ARBA00023125"/>
    </source>
</evidence>
<dbReference type="PROSITE" id="PS01124">
    <property type="entry name" value="HTH_ARAC_FAMILY_2"/>
    <property type="match status" value="1"/>
</dbReference>
<dbReference type="Pfam" id="PF12833">
    <property type="entry name" value="HTH_18"/>
    <property type="match status" value="1"/>
</dbReference>
<dbReference type="SUPFAM" id="SSF51182">
    <property type="entry name" value="RmlC-like cupins"/>
    <property type="match status" value="1"/>
</dbReference>
<evidence type="ECO:0000313" key="5">
    <source>
        <dbReference type="EMBL" id="MFC3996145.1"/>
    </source>
</evidence>
<comment type="caution">
    <text evidence="5">The sequence shown here is derived from an EMBL/GenBank/DDBJ whole genome shotgun (WGS) entry which is preliminary data.</text>
</comment>